<evidence type="ECO:0000256" key="2">
    <source>
        <dbReference type="PROSITE-ProRule" id="PRU01193"/>
    </source>
</evidence>
<dbReference type="InterPro" id="IPR045095">
    <property type="entry name" value="ACDP"/>
</dbReference>
<sequence length="271" mass="30054">MLGEEEEIVEDPILYIIASTCLVCFAGLCSGLNLGLLSMDDMKLKIIIETGTAKEARHAKRVLVVIKDHHLLLVTLLLMNALAMEALPICLDKVVGEVAAVLISVSAVLMFGEVIPQAACSRYGLEIGSFCAPIVNFLMTVSYPISKPIAICLDKLLGHEEHYFQRRELAELIKFHGDGSFQQAPQADDLPGVLREHKAAKDNRRGRDALTYDEIMIIRGAMAMSGKNVKHAMTPLEEVFMLSLDWNLDRETLKNIASFGHSRVPVYLHER</sequence>
<name>A0A9K3GGI7_9EUKA</name>
<feature type="transmembrane region" description="Helical" evidence="3">
    <location>
        <begin position="12"/>
        <end position="37"/>
    </location>
</feature>
<dbReference type="GO" id="GO:0016020">
    <property type="term" value="C:membrane"/>
    <property type="evidence" value="ECO:0007669"/>
    <property type="project" value="UniProtKB-UniRule"/>
</dbReference>
<dbReference type="GO" id="GO:0030026">
    <property type="term" value="P:intracellular manganese ion homeostasis"/>
    <property type="evidence" value="ECO:0007669"/>
    <property type="project" value="TreeGrafter"/>
</dbReference>
<dbReference type="AlphaFoldDB" id="A0A9K3GGI7"/>
<comment type="caution">
    <text evidence="5">The sequence shown here is derived from an EMBL/GenBank/DDBJ whole genome shotgun (WGS) entry which is preliminary data.</text>
</comment>
<evidence type="ECO:0000313" key="6">
    <source>
        <dbReference type="Proteomes" id="UP000265618"/>
    </source>
</evidence>
<keyword evidence="2 3" id="KW-0812">Transmembrane</keyword>
<accession>A0A9K3GGI7</accession>
<gene>
    <name evidence="5" type="ORF">KIPB_002268</name>
</gene>
<dbReference type="Gene3D" id="3.10.580.10">
    <property type="entry name" value="CBS-domain"/>
    <property type="match status" value="1"/>
</dbReference>
<keyword evidence="2 3" id="KW-1133">Transmembrane helix</keyword>
<dbReference type="EMBL" id="BDIP01000363">
    <property type="protein sequence ID" value="GIQ81326.1"/>
    <property type="molecule type" value="Genomic_DNA"/>
</dbReference>
<evidence type="ECO:0000259" key="4">
    <source>
        <dbReference type="PROSITE" id="PS51846"/>
    </source>
</evidence>
<keyword evidence="6" id="KW-1185">Reference proteome</keyword>
<dbReference type="OrthoDB" id="5353557at2759"/>
<feature type="transmembrane region" description="Helical" evidence="3">
    <location>
        <begin position="70"/>
        <end position="89"/>
    </location>
</feature>
<keyword evidence="1" id="KW-0677">Repeat</keyword>
<reference evidence="5 6" key="1">
    <citation type="journal article" date="2018" name="PLoS ONE">
        <title>The draft genome of Kipferlia bialata reveals reductive genome evolution in fornicate parasites.</title>
        <authorList>
            <person name="Tanifuji G."/>
            <person name="Takabayashi S."/>
            <person name="Kume K."/>
            <person name="Takagi M."/>
            <person name="Nakayama T."/>
            <person name="Kamikawa R."/>
            <person name="Inagaki Y."/>
            <person name="Hashimoto T."/>
        </authorList>
    </citation>
    <scope>NUCLEOTIDE SEQUENCE [LARGE SCALE GENOMIC DNA]</scope>
    <source>
        <strain evidence="5">NY0173</strain>
    </source>
</reference>
<dbReference type="InterPro" id="IPR046342">
    <property type="entry name" value="CBS_dom_sf"/>
</dbReference>
<organism evidence="5 6">
    <name type="scientific">Kipferlia bialata</name>
    <dbReference type="NCBI Taxonomy" id="797122"/>
    <lineage>
        <taxon>Eukaryota</taxon>
        <taxon>Metamonada</taxon>
        <taxon>Carpediemonas-like organisms</taxon>
        <taxon>Kipferlia</taxon>
    </lineage>
</organism>
<evidence type="ECO:0000256" key="1">
    <source>
        <dbReference type="ARBA" id="ARBA00022737"/>
    </source>
</evidence>
<feature type="transmembrane region" description="Helical" evidence="3">
    <location>
        <begin position="95"/>
        <end position="115"/>
    </location>
</feature>
<protein>
    <recommendedName>
        <fullName evidence="4">CNNM transmembrane domain-containing protein</fullName>
    </recommendedName>
</protein>
<dbReference type="PANTHER" id="PTHR12064">
    <property type="entry name" value="METAL TRANSPORTER CNNM"/>
    <property type="match status" value="1"/>
</dbReference>
<feature type="transmembrane region" description="Helical" evidence="3">
    <location>
        <begin position="127"/>
        <end position="145"/>
    </location>
</feature>
<dbReference type="PROSITE" id="PS51846">
    <property type="entry name" value="CNNM"/>
    <property type="match status" value="1"/>
</dbReference>
<dbReference type="Pfam" id="PF01595">
    <property type="entry name" value="CNNM"/>
    <property type="match status" value="1"/>
</dbReference>
<feature type="domain" description="CNNM transmembrane" evidence="4">
    <location>
        <begin position="8"/>
        <end position="188"/>
    </location>
</feature>
<dbReference type="GO" id="GO:0010960">
    <property type="term" value="P:magnesium ion homeostasis"/>
    <property type="evidence" value="ECO:0007669"/>
    <property type="project" value="InterPro"/>
</dbReference>
<dbReference type="GO" id="GO:0005737">
    <property type="term" value="C:cytoplasm"/>
    <property type="evidence" value="ECO:0007669"/>
    <property type="project" value="TreeGrafter"/>
</dbReference>
<proteinExistence type="predicted"/>
<evidence type="ECO:0000313" key="5">
    <source>
        <dbReference type="EMBL" id="GIQ81326.1"/>
    </source>
</evidence>
<dbReference type="PANTHER" id="PTHR12064:SF97">
    <property type="entry name" value="METAL TRANSPORTER CNNM-5"/>
    <property type="match status" value="1"/>
</dbReference>
<dbReference type="InterPro" id="IPR002550">
    <property type="entry name" value="CNNM"/>
</dbReference>
<dbReference type="Proteomes" id="UP000265618">
    <property type="component" value="Unassembled WGS sequence"/>
</dbReference>
<evidence type="ECO:0000256" key="3">
    <source>
        <dbReference type="SAM" id="Phobius"/>
    </source>
</evidence>
<keyword evidence="2 3" id="KW-0472">Membrane</keyword>